<dbReference type="OrthoDB" id="3937045at2759"/>
<protein>
    <submittedName>
        <fullName evidence="2">Uncharacterized protein</fullName>
    </submittedName>
</protein>
<dbReference type="RefSeq" id="XP_033649803.1">
    <property type="nucleotide sequence ID" value="XM_033796590.1"/>
</dbReference>
<organism evidence="2 3">
    <name type="scientific">Westerdykella ornata</name>
    <dbReference type="NCBI Taxonomy" id="318751"/>
    <lineage>
        <taxon>Eukaryota</taxon>
        <taxon>Fungi</taxon>
        <taxon>Dikarya</taxon>
        <taxon>Ascomycota</taxon>
        <taxon>Pezizomycotina</taxon>
        <taxon>Dothideomycetes</taxon>
        <taxon>Pleosporomycetidae</taxon>
        <taxon>Pleosporales</taxon>
        <taxon>Sporormiaceae</taxon>
        <taxon>Westerdykella</taxon>
    </lineage>
</organism>
<proteinExistence type="predicted"/>
<evidence type="ECO:0000313" key="2">
    <source>
        <dbReference type="EMBL" id="KAF2272264.1"/>
    </source>
</evidence>
<feature type="region of interest" description="Disordered" evidence="1">
    <location>
        <begin position="84"/>
        <end position="117"/>
    </location>
</feature>
<keyword evidence="3" id="KW-1185">Reference proteome</keyword>
<gene>
    <name evidence="2" type="ORF">EI97DRAFT_406494</name>
</gene>
<evidence type="ECO:0000256" key="1">
    <source>
        <dbReference type="SAM" id="MobiDB-lite"/>
    </source>
</evidence>
<dbReference type="Proteomes" id="UP000800097">
    <property type="component" value="Unassembled WGS sequence"/>
</dbReference>
<reference evidence="2" key="1">
    <citation type="journal article" date="2020" name="Stud. Mycol.">
        <title>101 Dothideomycetes genomes: a test case for predicting lifestyles and emergence of pathogens.</title>
        <authorList>
            <person name="Haridas S."/>
            <person name="Albert R."/>
            <person name="Binder M."/>
            <person name="Bloem J."/>
            <person name="Labutti K."/>
            <person name="Salamov A."/>
            <person name="Andreopoulos B."/>
            <person name="Baker S."/>
            <person name="Barry K."/>
            <person name="Bills G."/>
            <person name="Bluhm B."/>
            <person name="Cannon C."/>
            <person name="Castanera R."/>
            <person name="Culley D."/>
            <person name="Daum C."/>
            <person name="Ezra D."/>
            <person name="Gonzalez J."/>
            <person name="Henrissat B."/>
            <person name="Kuo A."/>
            <person name="Liang C."/>
            <person name="Lipzen A."/>
            <person name="Lutzoni F."/>
            <person name="Magnuson J."/>
            <person name="Mondo S."/>
            <person name="Nolan M."/>
            <person name="Ohm R."/>
            <person name="Pangilinan J."/>
            <person name="Park H.-J."/>
            <person name="Ramirez L."/>
            <person name="Alfaro M."/>
            <person name="Sun H."/>
            <person name="Tritt A."/>
            <person name="Yoshinaga Y."/>
            <person name="Zwiers L.-H."/>
            <person name="Turgeon B."/>
            <person name="Goodwin S."/>
            <person name="Spatafora J."/>
            <person name="Crous P."/>
            <person name="Grigoriev I."/>
        </authorList>
    </citation>
    <scope>NUCLEOTIDE SEQUENCE</scope>
    <source>
        <strain evidence="2">CBS 379.55</strain>
    </source>
</reference>
<dbReference type="GeneID" id="54549765"/>
<accession>A0A6A6J7T5</accession>
<evidence type="ECO:0000313" key="3">
    <source>
        <dbReference type="Proteomes" id="UP000800097"/>
    </source>
</evidence>
<dbReference type="EMBL" id="ML986523">
    <property type="protein sequence ID" value="KAF2272264.1"/>
    <property type="molecule type" value="Genomic_DNA"/>
</dbReference>
<name>A0A6A6J7T5_WESOR</name>
<dbReference type="AlphaFoldDB" id="A0A6A6J7T5"/>
<sequence length="117" mass="13342">MPLPTGASAREAQEKSGLDELQWPRFYTITLEVAKQFAGRSWAKTPGGDRETIRKRVNERLQEEKIPAVADDILRWRMQYALRDANKSASRPKPQAERATSADASRTSRPYDPVRDQ</sequence>